<feature type="domain" description="HTH araC/xylS-type" evidence="4">
    <location>
        <begin position="52"/>
        <end position="153"/>
    </location>
</feature>
<comment type="caution">
    <text evidence="5">The sequence shown here is derived from an EMBL/GenBank/DDBJ whole genome shotgun (WGS) entry which is preliminary data.</text>
</comment>
<dbReference type="InterPro" id="IPR020449">
    <property type="entry name" value="Tscrpt_reg_AraC-type_HTH"/>
</dbReference>
<evidence type="ECO:0000259" key="4">
    <source>
        <dbReference type="PROSITE" id="PS01124"/>
    </source>
</evidence>
<dbReference type="EMBL" id="LGIA01000152">
    <property type="protein sequence ID" value="KOH44823.1"/>
    <property type="molecule type" value="Genomic_DNA"/>
</dbReference>
<dbReference type="PATRIC" id="fig|1409788.3.peg.2447"/>
<organism evidence="5 6">
    <name type="scientific">Sunxiuqinia dokdonensis</name>
    <dbReference type="NCBI Taxonomy" id="1409788"/>
    <lineage>
        <taxon>Bacteria</taxon>
        <taxon>Pseudomonadati</taxon>
        <taxon>Bacteroidota</taxon>
        <taxon>Bacteroidia</taxon>
        <taxon>Marinilabiliales</taxon>
        <taxon>Prolixibacteraceae</taxon>
        <taxon>Sunxiuqinia</taxon>
    </lineage>
</organism>
<dbReference type="GO" id="GO:0043565">
    <property type="term" value="F:sequence-specific DNA binding"/>
    <property type="evidence" value="ECO:0007669"/>
    <property type="project" value="InterPro"/>
</dbReference>
<dbReference type="PROSITE" id="PS01124">
    <property type="entry name" value="HTH_ARAC_FAMILY_2"/>
    <property type="match status" value="1"/>
</dbReference>
<evidence type="ECO:0000313" key="6">
    <source>
        <dbReference type="Proteomes" id="UP000036958"/>
    </source>
</evidence>
<keyword evidence="6" id="KW-1185">Reference proteome</keyword>
<protein>
    <submittedName>
        <fullName evidence="5">AraC family transcriptional reguator</fullName>
    </submittedName>
</protein>
<dbReference type="GO" id="GO:0003700">
    <property type="term" value="F:DNA-binding transcription factor activity"/>
    <property type="evidence" value="ECO:0007669"/>
    <property type="project" value="InterPro"/>
</dbReference>
<dbReference type="Proteomes" id="UP000036958">
    <property type="component" value="Unassembled WGS sequence"/>
</dbReference>
<dbReference type="SMART" id="SM00342">
    <property type="entry name" value="HTH_ARAC"/>
    <property type="match status" value="1"/>
</dbReference>
<dbReference type="InterPro" id="IPR018060">
    <property type="entry name" value="HTH_AraC"/>
</dbReference>
<keyword evidence="1" id="KW-0805">Transcription regulation</keyword>
<dbReference type="Pfam" id="PF12833">
    <property type="entry name" value="HTH_18"/>
    <property type="match status" value="1"/>
</dbReference>
<dbReference type="STRING" id="1409788.NC99_23700"/>
<accession>A0A0L8V8Z1</accession>
<dbReference type="PANTHER" id="PTHR43280">
    <property type="entry name" value="ARAC-FAMILY TRANSCRIPTIONAL REGULATOR"/>
    <property type="match status" value="1"/>
</dbReference>
<dbReference type="InterPro" id="IPR009057">
    <property type="entry name" value="Homeodomain-like_sf"/>
</dbReference>
<proteinExistence type="predicted"/>
<evidence type="ECO:0000313" key="5">
    <source>
        <dbReference type="EMBL" id="KOH44823.1"/>
    </source>
</evidence>
<reference evidence="6" key="1">
    <citation type="submission" date="2015-07" db="EMBL/GenBank/DDBJ databases">
        <title>Genome sequencing of Sunxiuqinia dokdonensis strain SK.</title>
        <authorList>
            <person name="Ahn S."/>
            <person name="Kim B.-C."/>
        </authorList>
    </citation>
    <scope>NUCLEOTIDE SEQUENCE [LARGE SCALE GENOMIC DNA]</scope>
    <source>
        <strain evidence="6">SK</strain>
    </source>
</reference>
<dbReference type="SUPFAM" id="SSF46689">
    <property type="entry name" value="Homeodomain-like"/>
    <property type="match status" value="1"/>
</dbReference>
<dbReference type="PROSITE" id="PS00041">
    <property type="entry name" value="HTH_ARAC_FAMILY_1"/>
    <property type="match status" value="1"/>
</dbReference>
<evidence type="ECO:0000256" key="2">
    <source>
        <dbReference type="ARBA" id="ARBA00023125"/>
    </source>
</evidence>
<evidence type="ECO:0000256" key="1">
    <source>
        <dbReference type="ARBA" id="ARBA00023015"/>
    </source>
</evidence>
<keyword evidence="3" id="KW-0804">Transcription</keyword>
<dbReference type="PANTHER" id="PTHR43280:SF2">
    <property type="entry name" value="HTH-TYPE TRANSCRIPTIONAL REGULATOR EXSA"/>
    <property type="match status" value="1"/>
</dbReference>
<evidence type="ECO:0000256" key="3">
    <source>
        <dbReference type="ARBA" id="ARBA00023163"/>
    </source>
</evidence>
<dbReference type="InterPro" id="IPR018062">
    <property type="entry name" value="HTH_AraC-typ_CS"/>
</dbReference>
<sequence length="164" mass="18629">MGIEDIDVGLGEVKLANPLDDDIQRKLEIKLKELGFELLSNRNSQLVEKIKNAIISMVHHQHEPERIGRLSEQIPNQLGLSYSFLSKLFSTQEGMTIEKYLILQKIEKAKELLIYGELNVSEIAFQLNYSSSQHFSRQFKAVTGLSPSLFMKLKNSGRKPLDGI</sequence>
<dbReference type="AlphaFoldDB" id="A0A0L8V8Z1"/>
<dbReference type="Gene3D" id="1.10.10.60">
    <property type="entry name" value="Homeodomain-like"/>
    <property type="match status" value="2"/>
</dbReference>
<dbReference type="PRINTS" id="PR00032">
    <property type="entry name" value="HTHARAC"/>
</dbReference>
<keyword evidence="2" id="KW-0238">DNA-binding</keyword>
<gene>
    <name evidence="5" type="ORF">NC99_23700</name>
</gene>
<name>A0A0L8V8Z1_9BACT</name>